<dbReference type="PANTHER" id="PTHR41368:SF1">
    <property type="entry name" value="PROTEIN YGHO"/>
    <property type="match status" value="1"/>
</dbReference>
<dbReference type="AlphaFoldDB" id="A0A7W6BY20"/>
<organism evidence="1 2">
    <name type="scientific">Novosphingobium fluoreni</name>
    <dbReference type="NCBI Taxonomy" id="1391222"/>
    <lineage>
        <taxon>Bacteria</taxon>
        <taxon>Pseudomonadati</taxon>
        <taxon>Pseudomonadota</taxon>
        <taxon>Alphaproteobacteria</taxon>
        <taxon>Sphingomonadales</taxon>
        <taxon>Sphingomonadaceae</taxon>
        <taxon>Novosphingobium</taxon>
    </lineage>
</organism>
<dbReference type="RefSeq" id="WP_288418181.1">
    <property type="nucleotide sequence ID" value="NZ_JACIDY010000001.1"/>
</dbReference>
<dbReference type="Gene3D" id="3.40.630.30">
    <property type="match status" value="1"/>
</dbReference>
<dbReference type="Proteomes" id="UP000561459">
    <property type="component" value="Unassembled WGS sequence"/>
</dbReference>
<gene>
    <name evidence="1" type="ORF">GGR39_000169</name>
</gene>
<dbReference type="PANTHER" id="PTHR41368">
    <property type="entry name" value="PROTEIN YGHO"/>
    <property type="match status" value="1"/>
</dbReference>
<evidence type="ECO:0008006" key="3">
    <source>
        <dbReference type="Google" id="ProtNLM"/>
    </source>
</evidence>
<keyword evidence="2" id="KW-1185">Reference proteome</keyword>
<accession>A0A7W6BY20</accession>
<proteinExistence type="predicted"/>
<dbReference type="EMBL" id="JACIDY010000001">
    <property type="protein sequence ID" value="MBB3938540.1"/>
    <property type="molecule type" value="Genomic_DNA"/>
</dbReference>
<dbReference type="SUPFAM" id="SSF55729">
    <property type="entry name" value="Acyl-CoA N-acyltransferases (Nat)"/>
    <property type="match status" value="1"/>
</dbReference>
<dbReference type="InterPro" id="IPR016181">
    <property type="entry name" value="Acyl_CoA_acyltransferase"/>
</dbReference>
<reference evidence="1 2" key="1">
    <citation type="submission" date="2020-08" db="EMBL/GenBank/DDBJ databases">
        <title>Genomic Encyclopedia of Type Strains, Phase IV (KMG-IV): sequencing the most valuable type-strain genomes for metagenomic binning, comparative biology and taxonomic classification.</title>
        <authorList>
            <person name="Goeker M."/>
        </authorList>
    </citation>
    <scope>NUCLEOTIDE SEQUENCE [LARGE SCALE GENOMIC DNA]</scope>
    <source>
        <strain evidence="1 2">DSM 27568</strain>
    </source>
</reference>
<evidence type="ECO:0000313" key="1">
    <source>
        <dbReference type="EMBL" id="MBB3938540.1"/>
    </source>
</evidence>
<comment type="caution">
    <text evidence="1">The sequence shown here is derived from an EMBL/GenBank/DDBJ whole genome shotgun (WGS) entry which is preliminary data.</text>
</comment>
<name>A0A7W6BY20_9SPHN</name>
<protein>
    <recommendedName>
        <fullName evidence="3">N-acetyltransferase</fullName>
    </recommendedName>
</protein>
<sequence>MAEAQQTAQSIPGDLIIEPVSDKAGRAAFVDYAYRRNAGDPNWVANLRMEEIEKFTPGKNPFFDHARVQLFLAKRAGKVVGRISAHIDELALGQPVEKGMGPGTGNWGAIEADDEAVARSLIATAEGWLRQQGMHRVLAPMNLSVWEEPGLQVKGFEHPPMVMMAHHSADYQPWVEGAGYTLAKKLVTYDLDIRKIYPPLIQRIISSGEKNAKIRIREVVLKDFDKEAAIICDILNDAWSDNWGFVPFTEKEIAYTGKKLKPLVHPDLIRIAEYEGEPVAFMMTWPDLNQAQMRINGRNGKPSLLGWIKLALWLRKPRPADMRVPLMGVRKRLQSSRLASQLAFMMIEYIRRAAVTKYRGTRAEIGWILEDNQGMVAIADSIDSKINREYRIYEKAL</sequence>
<dbReference type="InterPro" id="IPR039968">
    <property type="entry name" value="BcerS-like"/>
</dbReference>
<evidence type="ECO:0000313" key="2">
    <source>
        <dbReference type="Proteomes" id="UP000561459"/>
    </source>
</evidence>